<dbReference type="PANTHER" id="PTHR13155">
    <property type="entry name" value="A-KINASE ANCHOR PROTEINS"/>
    <property type="match status" value="1"/>
</dbReference>
<dbReference type="CTD" id="8230185"/>
<dbReference type="InterPro" id="IPR016137">
    <property type="entry name" value="RGS"/>
</dbReference>
<keyword evidence="3" id="KW-0418">Kinase</keyword>
<sequence>MLKFWKKTGRKETSANSGSSSSSASSTPRNHSSPQIKELEGSLKESEYKVTSSRLSKTLTEIINDNEALTYFIQYLETVGCGAMIKFILDVESFNSALATMNSYSNLKTNQCNNNSCPVINNLNETIISDNSNNIKFSNFNKNNDNLSKMIVLNNHDNVVVVDDDGCEKKNKIHCEKKLNRIEIQEEGEEGEEIELEENKLLSRLLELSKKSDIYADAVKIYKKYFSHKAPFKINLDSRIYERLLGNLNQNLNKDSFTEVKQYILNIIEKDHYNDYLRSECHCKYQIDVLTSKKVTISDILYNDTALFYFMEFLEQEGGTNLLEFCISALNFQQQYEEEGKNYNSNQVQSDAMVLYDKYFSLQATNPLNVGDDIRIKVEESICREEGPLANCFEHPRRLILKILEINYFQSFLQSQLYFKYLSELISTIQTNSLVGSSSRSRHSGDSDGGSDISISTINTLLASEDTSTTHKKIYKHLNPSSLNIDTQQLYDPDLLWQRGPKRGPGLNFGRINSLGRFETDLEPEPDKKEESRITKAVKKLVNLNEDKSKEEMAWQVAAMIVRDVTDITMPSSSES</sequence>
<name>E0VIT2_PEDHC</name>
<evidence type="ECO:0000313" key="4">
    <source>
        <dbReference type="EnsemblMetazoa" id="PHUM233000-PA"/>
    </source>
</evidence>
<dbReference type="EMBL" id="DS235206">
    <property type="protein sequence ID" value="EEB13288.1"/>
    <property type="molecule type" value="Genomic_DNA"/>
</dbReference>
<dbReference type="STRING" id="121224.E0VIT2"/>
<dbReference type="EMBL" id="AAZO01002701">
    <property type="status" value="NOT_ANNOTATED_CDS"/>
    <property type="molecule type" value="Genomic_DNA"/>
</dbReference>
<dbReference type="Pfam" id="PF00615">
    <property type="entry name" value="RGS"/>
    <property type="match status" value="2"/>
</dbReference>
<feature type="region of interest" description="Disordered" evidence="1">
    <location>
        <begin position="1"/>
        <end position="44"/>
    </location>
</feature>
<reference evidence="3" key="1">
    <citation type="submission" date="2007-04" db="EMBL/GenBank/DDBJ databases">
        <title>Annotation of Pediculus humanus corporis strain USDA.</title>
        <authorList>
            <person name="Kirkness E."/>
            <person name="Hannick L."/>
            <person name="Hass B."/>
            <person name="Bruggner R."/>
            <person name="Lawson D."/>
            <person name="Bidwell S."/>
            <person name="Joardar V."/>
            <person name="Caler E."/>
            <person name="Walenz B."/>
            <person name="Inman J."/>
            <person name="Schobel S."/>
            <person name="Galinsky K."/>
            <person name="Amedeo P."/>
            <person name="Strausberg R."/>
        </authorList>
    </citation>
    <scope>NUCLEOTIDE SEQUENCE</scope>
    <source>
        <strain evidence="3">USDA</strain>
    </source>
</reference>
<evidence type="ECO:0000313" key="5">
    <source>
        <dbReference type="Proteomes" id="UP000009046"/>
    </source>
</evidence>
<feature type="domain" description="RGS" evidence="2">
    <location>
        <begin position="296"/>
        <end position="422"/>
    </location>
</feature>
<dbReference type="HOGENOM" id="CLU_022662_0_0_1"/>
<accession>E0VIT2</accession>
<dbReference type="GO" id="GO:0016301">
    <property type="term" value="F:kinase activity"/>
    <property type="evidence" value="ECO:0007669"/>
    <property type="project" value="UniProtKB-KW"/>
</dbReference>
<dbReference type="FunFam" id="1.10.167.10:FF:000005">
    <property type="entry name" value="Putative A-kinase anchor protein 10 mitochondrial"/>
    <property type="match status" value="1"/>
</dbReference>
<dbReference type="InterPro" id="IPR037719">
    <property type="entry name" value="AKAP10_AKB_dom"/>
</dbReference>
<keyword evidence="5" id="KW-1185">Reference proteome</keyword>
<keyword evidence="3" id="KW-0808">Transferase</keyword>
<dbReference type="eggNOG" id="KOG3590">
    <property type="taxonomic scope" value="Eukaryota"/>
</dbReference>
<dbReference type="KEGG" id="phu:Phum_PHUM233000"/>
<protein>
    <submittedName>
        <fullName evidence="3 4">Kinase anchor protein 10, putative</fullName>
    </submittedName>
</protein>
<feature type="compositionally biased region" description="Low complexity" evidence="1">
    <location>
        <begin position="14"/>
        <end position="34"/>
    </location>
</feature>
<evidence type="ECO:0000256" key="1">
    <source>
        <dbReference type="SAM" id="MobiDB-lite"/>
    </source>
</evidence>
<evidence type="ECO:0000259" key="2">
    <source>
        <dbReference type="PROSITE" id="PS50132"/>
    </source>
</evidence>
<gene>
    <name evidence="4" type="primary">8230185</name>
    <name evidence="3" type="ORF">Phum_PHUM233000</name>
</gene>
<dbReference type="FunCoup" id="E0VIT2">
    <property type="interactions" value="1902"/>
</dbReference>
<proteinExistence type="predicted"/>
<dbReference type="GO" id="GO:0005886">
    <property type="term" value="C:plasma membrane"/>
    <property type="evidence" value="ECO:0007669"/>
    <property type="project" value="TreeGrafter"/>
</dbReference>
<dbReference type="SMART" id="SM00315">
    <property type="entry name" value="RGS"/>
    <property type="match status" value="2"/>
</dbReference>
<dbReference type="EnsemblMetazoa" id="PHUM233000-RA">
    <property type="protein sequence ID" value="PHUM233000-PA"/>
    <property type="gene ID" value="PHUM233000"/>
</dbReference>
<dbReference type="CDD" id="cd08721">
    <property type="entry name" value="RGS_AKAP2_2"/>
    <property type="match status" value="1"/>
</dbReference>
<reference evidence="3" key="2">
    <citation type="submission" date="2007-04" db="EMBL/GenBank/DDBJ databases">
        <title>The genome of the human body louse.</title>
        <authorList>
            <consortium name="The Human Body Louse Genome Consortium"/>
            <person name="Kirkness E."/>
            <person name="Walenz B."/>
            <person name="Hass B."/>
            <person name="Bruggner R."/>
            <person name="Strausberg R."/>
        </authorList>
    </citation>
    <scope>NUCLEOTIDE SEQUENCE</scope>
    <source>
        <strain evidence="3">USDA</strain>
    </source>
</reference>
<dbReference type="InterPro" id="IPR044926">
    <property type="entry name" value="RGS_subdomain_2"/>
</dbReference>
<evidence type="ECO:0000313" key="3">
    <source>
        <dbReference type="EMBL" id="EEB13288.1"/>
    </source>
</evidence>
<dbReference type="GeneID" id="8230185"/>
<dbReference type="GO" id="GO:0008104">
    <property type="term" value="P:intracellular protein localization"/>
    <property type="evidence" value="ECO:0007669"/>
    <property type="project" value="TreeGrafter"/>
</dbReference>
<dbReference type="CDD" id="cd12804">
    <property type="entry name" value="AKAP10_AKB"/>
    <property type="match status" value="1"/>
</dbReference>
<dbReference type="InParanoid" id="E0VIT2"/>
<dbReference type="Gene3D" id="1.10.167.10">
    <property type="entry name" value="Regulator of G-protein Signalling 4, domain 2"/>
    <property type="match status" value="2"/>
</dbReference>
<organism>
    <name type="scientific">Pediculus humanus subsp. corporis</name>
    <name type="common">Body louse</name>
    <dbReference type="NCBI Taxonomy" id="121224"/>
    <lineage>
        <taxon>Eukaryota</taxon>
        <taxon>Metazoa</taxon>
        <taxon>Ecdysozoa</taxon>
        <taxon>Arthropoda</taxon>
        <taxon>Hexapoda</taxon>
        <taxon>Insecta</taxon>
        <taxon>Pterygota</taxon>
        <taxon>Neoptera</taxon>
        <taxon>Paraneoptera</taxon>
        <taxon>Psocodea</taxon>
        <taxon>Troctomorpha</taxon>
        <taxon>Phthiraptera</taxon>
        <taxon>Anoplura</taxon>
        <taxon>Pediculidae</taxon>
        <taxon>Pediculus</taxon>
    </lineage>
</organism>
<dbReference type="InterPro" id="IPR036305">
    <property type="entry name" value="RGS_sf"/>
</dbReference>
<dbReference type="GO" id="GO:0051018">
    <property type="term" value="F:protein kinase A binding"/>
    <property type="evidence" value="ECO:0007669"/>
    <property type="project" value="InterPro"/>
</dbReference>
<feature type="domain" description="RGS" evidence="2">
    <location>
        <begin position="192"/>
        <end position="280"/>
    </location>
</feature>
<dbReference type="PANTHER" id="PTHR13155:SF1">
    <property type="entry name" value="A-KINASE ANCHOR PROTEIN 10, MITOCHONDRIAL"/>
    <property type="match status" value="1"/>
</dbReference>
<dbReference type="VEuPathDB" id="VectorBase:PHUM233000"/>
<dbReference type="SUPFAM" id="SSF48097">
    <property type="entry name" value="Regulator of G-protein signaling, RGS"/>
    <property type="match status" value="2"/>
</dbReference>
<dbReference type="InterPro" id="IPR052246">
    <property type="entry name" value="Cell_Polariz_PKAAnc"/>
</dbReference>
<dbReference type="PROSITE" id="PS50132">
    <property type="entry name" value="RGS"/>
    <property type="match status" value="2"/>
</dbReference>
<dbReference type="GO" id="GO:0005739">
    <property type="term" value="C:mitochondrion"/>
    <property type="evidence" value="ECO:0007669"/>
    <property type="project" value="TreeGrafter"/>
</dbReference>
<dbReference type="OrthoDB" id="5584247at2759"/>
<dbReference type="Proteomes" id="UP000009046">
    <property type="component" value="Unassembled WGS sequence"/>
</dbReference>
<reference evidence="4" key="3">
    <citation type="submission" date="2021-02" db="UniProtKB">
        <authorList>
            <consortium name="EnsemblMetazoa"/>
        </authorList>
    </citation>
    <scope>IDENTIFICATION</scope>
    <source>
        <strain evidence="4">USDA</strain>
    </source>
</reference>
<dbReference type="OMA" id="EFHCKYQ"/>
<dbReference type="RefSeq" id="XP_002426026.1">
    <property type="nucleotide sequence ID" value="XM_002425981.1"/>
</dbReference>
<dbReference type="AlphaFoldDB" id="E0VIT2"/>